<dbReference type="Proteomes" id="UP001057291">
    <property type="component" value="Unassembled WGS sequence"/>
</dbReference>
<proteinExistence type="predicted"/>
<name>A0AAV4LDW0_9BACL</name>
<dbReference type="EMBL" id="BOQE01000001">
    <property type="protein sequence ID" value="GIM45981.1"/>
    <property type="molecule type" value="Genomic_DNA"/>
</dbReference>
<dbReference type="AlphaFoldDB" id="A0AAV4LDW0"/>
<reference evidence="1" key="1">
    <citation type="journal article" date="2023" name="Int. J. Syst. Evol. Microbiol.">
        <title>Collibacillus ludicampi gen. nov., sp. nov., a new soil bacterium of the family Alicyclobacillaceae.</title>
        <authorList>
            <person name="Jojima T."/>
            <person name="Ioku Y."/>
            <person name="Fukuta Y."/>
            <person name="Shirasaka N."/>
            <person name="Matsumura Y."/>
            <person name="Mori M."/>
        </authorList>
    </citation>
    <scope>NUCLEOTIDE SEQUENCE</scope>
    <source>
        <strain evidence="1">TP075</strain>
    </source>
</reference>
<keyword evidence="2" id="KW-1185">Reference proteome</keyword>
<gene>
    <name evidence="1" type="ORF">DNHGIG_15300</name>
</gene>
<evidence type="ECO:0000313" key="2">
    <source>
        <dbReference type="Proteomes" id="UP001057291"/>
    </source>
</evidence>
<sequence length="47" mass="5501">MWMAADSPVQRTETYADPTTLSRGQYYFMMRLVNCQITTRTLVLNLL</sequence>
<accession>A0AAV4LDW0</accession>
<protein>
    <submittedName>
        <fullName evidence="1">Uncharacterized protein</fullName>
    </submittedName>
</protein>
<comment type="caution">
    <text evidence="1">The sequence shown here is derived from an EMBL/GenBank/DDBJ whole genome shotgun (WGS) entry which is preliminary data.</text>
</comment>
<organism evidence="1 2">
    <name type="scientific">Collibacillus ludicampi</name>
    <dbReference type="NCBI Taxonomy" id="2771369"/>
    <lineage>
        <taxon>Bacteria</taxon>
        <taxon>Bacillati</taxon>
        <taxon>Bacillota</taxon>
        <taxon>Bacilli</taxon>
        <taxon>Bacillales</taxon>
        <taxon>Alicyclobacillaceae</taxon>
        <taxon>Collibacillus</taxon>
    </lineage>
</organism>
<evidence type="ECO:0000313" key="1">
    <source>
        <dbReference type="EMBL" id="GIM45981.1"/>
    </source>
</evidence>